<keyword evidence="2" id="KW-0677">Repeat</keyword>
<dbReference type="InterPro" id="IPR009091">
    <property type="entry name" value="RCC1/BLIP-II"/>
</dbReference>
<dbReference type="InterPro" id="IPR058923">
    <property type="entry name" value="RCC1-like_dom"/>
</dbReference>
<dbReference type="Proteomes" id="UP001470230">
    <property type="component" value="Unassembled WGS sequence"/>
</dbReference>
<comment type="caution">
    <text evidence="5">The sequence shown here is derived from an EMBL/GenBank/DDBJ whole genome shotgun (WGS) entry which is preliminary data.</text>
</comment>
<dbReference type="PROSITE" id="PS50012">
    <property type="entry name" value="RCC1_3"/>
    <property type="match status" value="1"/>
</dbReference>
<dbReference type="PANTHER" id="PTHR45982:SF8">
    <property type="entry name" value="E3 UBIQUITIN-PROTEIN LIGASE HERC2-LIKE PROTEIN-RELATED"/>
    <property type="match status" value="1"/>
</dbReference>
<dbReference type="SUPFAM" id="SSF50985">
    <property type="entry name" value="RCC1/BLIP-II"/>
    <property type="match status" value="1"/>
</dbReference>
<keyword evidence="6" id="KW-1185">Reference proteome</keyword>
<reference evidence="5 6" key="1">
    <citation type="submission" date="2024-04" db="EMBL/GenBank/DDBJ databases">
        <title>Tritrichomonas musculus Genome.</title>
        <authorList>
            <person name="Alves-Ferreira E."/>
            <person name="Grigg M."/>
            <person name="Lorenzi H."/>
            <person name="Galac M."/>
        </authorList>
    </citation>
    <scope>NUCLEOTIDE SEQUENCE [LARGE SCALE GENOMIC DNA]</scope>
    <source>
        <strain evidence="5 6">EAF2021</strain>
    </source>
</reference>
<keyword evidence="1" id="KW-0344">Guanine-nucleotide releasing factor</keyword>
<sequence>MSTTKHLRNKTLHIVGCGENVSCCLGPNKNANLEFYDIPIPKDVTGIKKMITGLSYSAFIDQEGRLFEWGQLTLKTPVLEIPTPCQYFINRNLKIVDASCINRHVVVITDNNQVYTWGHNYKHFFPNCDRDFVDSNDPALIEFANVNCNPVAVACGGFFTMVLFENGDVYSFGFNRENCLGVEDPDIILRVPTKMDLRNIIHISSGWSHGCAINKNHILYAWGRTSFGRLGHIHGCYISDIDIGLTNTSISTSKENGSDEFLVKTACCSHTSTFALSYQGDLFSCGWNQSGENGVGHKKSTRYMRKVIFDSNPAEINPTQSRRIKNQKKGIAMISGGAGTFIVLDESGIAYASGSNKNNMIGLGKNCEESLIFSQITALKHVKYAAAGYIHSLFAVEC</sequence>
<organism evidence="5 6">
    <name type="scientific">Tritrichomonas musculus</name>
    <dbReference type="NCBI Taxonomy" id="1915356"/>
    <lineage>
        <taxon>Eukaryota</taxon>
        <taxon>Metamonada</taxon>
        <taxon>Parabasalia</taxon>
        <taxon>Tritrichomonadida</taxon>
        <taxon>Tritrichomonadidae</taxon>
        <taxon>Tritrichomonas</taxon>
    </lineage>
</organism>
<dbReference type="PANTHER" id="PTHR45982">
    <property type="entry name" value="REGULATOR OF CHROMOSOME CONDENSATION"/>
    <property type="match status" value="1"/>
</dbReference>
<evidence type="ECO:0000313" key="6">
    <source>
        <dbReference type="Proteomes" id="UP001470230"/>
    </source>
</evidence>
<protein>
    <recommendedName>
        <fullName evidence="4">RCC1-like domain-containing protein</fullName>
    </recommendedName>
</protein>
<gene>
    <name evidence="5" type="ORF">M9Y10_021595</name>
</gene>
<evidence type="ECO:0000259" key="4">
    <source>
        <dbReference type="Pfam" id="PF25390"/>
    </source>
</evidence>
<dbReference type="Pfam" id="PF25390">
    <property type="entry name" value="WD40_RLD"/>
    <property type="match status" value="1"/>
</dbReference>
<dbReference type="InterPro" id="IPR000408">
    <property type="entry name" value="Reg_chr_condens"/>
</dbReference>
<accession>A0ABR2KT80</accession>
<dbReference type="EMBL" id="JAPFFF010000003">
    <property type="protein sequence ID" value="KAK8893180.1"/>
    <property type="molecule type" value="Genomic_DNA"/>
</dbReference>
<evidence type="ECO:0000256" key="2">
    <source>
        <dbReference type="ARBA" id="ARBA00022737"/>
    </source>
</evidence>
<dbReference type="Gene3D" id="2.130.10.30">
    <property type="entry name" value="Regulator of chromosome condensation 1/beta-lactamase-inhibitor protein II"/>
    <property type="match status" value="2"/>
</dbReference>
<dbReference type="InterPro" id="IPR051553">
    <property type="entry name" value="Ran_GTPase-activating"/>
</dbReference>
<proteinExistence type="predicted"/>
<feature type="repeat" description="RCC1" evidence="3">
    <location>
        <begin position="167"/>
        <end position="216"/>
    </location>
</feature>
<feature type="domain" description="RCC1-like" evidence="4">
    <location>
        <begin position="70"/>
        <end position="394"/>
    </location>
</feature>
<evidence type="ECO:0000256" key="3">
    <source>
        <dbReference type="PROSITE-ProRule" id="PRU00235"/>
    </source>
</evidence>
<name>A0ABR2KT80_9EUKA</name>
<evidence type="ECO:0000313" key="5">
    <source>
        <dbReference type="EMBL" id="KAK8893180.1"/>
    </source>
</evidence>
<evidence type="ECO:0000256" key="1">
    <source>
        <dbReference type="ARBA" id="ARBA00022658"/>
    </source>
</evidence>